<dbReference type="Gene3D" id="3.40.50.1390">
    <property type="entry name" value="Resolvase, N-terminal catalytic domain"/>
    <property type="match status" value="1"/>
</dbReference>
<feature type="domain" description="Resolvase/invertase-type recombinase catalytic" evidence="2">
    <location>
        <begin position="121"/>
        <end position="269"/>
    </location>
</feature>
<name>A0A6N4TGS7_9FIRM</name>
<protein>
    <submittedName>
        <fullName evidence="4">Putative integrase bacteriophage 370.1</fullName>
    </submittedName>
</protein>
<accession>A0A6N4TGS7</accession>
<dbReference type="InterPro" id="IPR050639">
    <property type="entry name" value="SSR_resolvase"/>
</dbReference>
<evidence type="ECO:0000313" key="5">
    <source>
        <dbReference type="Proteomes" id="UP000464754"/>
    </source>
</evidence>
<dbReference type="InterPro" id="IPR006119">
    <property type="entry name" value="Resolv_N"/>
</dbReference>
<organism evidence="4 5">
    <name type="scientific">Amedibacterium intestinale</name>
    <dbReference type="NCBI Taxonomy" id="2583452"/>
    <lineage>
        <taxon>Bacteria</taxon>
        <taxon>Bacillati</taxon>
        <taxon>Bacillota</taxon>
        <taxon>Erysipelotrichia</taxon>
        <taxon>Erysipelotrichales</taxon>
        <taxon>Erysipelotrichaceae</taxon>
        <taxon>Amedibacterium</taxon>
    </lineage>
</organism>
<dbReference type="InterPro" id="IPR038109">
    <property type="entry name" value="DNA_bind_recomb_sf"/>
</dbReference>
<feature type="domain" description="Recombinase" evidence="3">
    <location>
        <begin position="277"/>
        <end position="377"/>
    </location>
</feature>
<dbReference type="KEGG" id="aarg:Aargi30884_01950"/>
<dbReference type="CDD" id="cd00338">
    <property type="entry name" value="Ser_Recombinase"/>
    <property type="match status" value="1"/>
</dbReference>
<dbReference type="GO" id="GO:0003677">
    <property type="term" value="F:DNA binding"/>
    <property type="evidence" value="ECO:0007669"/>
    <property type="project" value="InterPro"/>
</dbReference>
<dbReference type="AlphaFoldDB" id="A0A6N4TGS7"/>
<dbReference type="SMART" id="SM00857">
    <property type="entry name" value="Resolvase"/>
    <property type="match status" value="1"/>
</dbReference>
<dbReference type="PANTHER" id="PTHR30461:SF23">
    <property type="entry name" value="DNA RECOMBINASE-RELATED"/>
    <property type="match status" value="1"/>
</dbReference>
<dbReference type="Pfam" id="PF00239">
    <property type="entry name" value="Resolvase"/>
    <property type="match status" value="1"/>
</dbReference>
<evidence type="ECO:0000259" key="3">
    <source>
        <dbReference type="PROSITE" id="PS51737"/>
    </source>
</evidence>
<evidence type="ECO:0000256" key="1">
    <source>
        <dbReference type="SAM" id="Coils"/>
    </source>
</evidence>
<dbReference type="RefSeq" id="WP_118277350.1">
    <property type="nucleotide sequence ID" value="NZ_AP019695.1"/>
</dbReference>
<proteinExistence type="predicted"/>
<dbReference type="Proteomes" id="UP000464754">
    <property type="component" value="Chromosome"/>
</dbReference>
<sequence>MLYLELYDYDIERLLFVDSIKDIYGLLSRKLSFQKLIMLDIKCLGRDIELISIFLDEMISKTIDVISILDGLSIHTETFYLSRLEKTFFLNKVVKSQEEGKKKTYMPINQLNGTAKEKNKKIGAYCRVSSREQVQGYSIDNQKEKIQMYLELFDYEPEKLTFYVDEGKSASSLKRPAMQNMLKDIENDEIDEIIIYKLDRISRSVLDVYYLLNNLLSKDVNLVAILDNLDIKTANGRMVIGILAIFAQWERENTIERTNDGLLRMAREGKYPISTIPFGYKRDKDKYLYIYEKEAAAIRDMFLFAKSGYTFLEISRRIQEKHEYKLSDERVKNIIFNDSYFGEFYYKDFIFYEIVPAIVNKNDALEARKMSGKRNSVYGEGLNHFAFRYKVKCATCGEILICVPTYKREKHYYYYYCKKCKKRINQTKIVEHVLCDMIQILATRSKSQNLEKRMNKIKRLDKKIKQNVQDYIDDNIDNETYKVAMKQYNRQLKEAYAELSLVEIKNGLSWERLSNEERRKIVEETISYMTIDLDKKDIVEIEYEK</sequence>
<feature type="coiled-coil region" evidence="1">
    <location>
        <begin position="447"/>
        <end position="505"/>
    </location>
</feature>
<dbReference type="SUPFAM" id="SSF53041">
    <property type="entry name" value="Resolvase-like"/>
    <property type="match status" value="1"/>
</dbReference>
<dbReference type="EMBL" id="AP019695">
    <property type="protein sequence ID" value="BBK21292.1"/>
    <property type="molecule type" value="Genomic_DNA"/>
</dbReference>
<evidence type="ECO:0000313" key="4">
    <source>
        <dbReference type="EMBL" id="BBK21292.1"/>
    </source>
</evidence>
<reference evidence="5" key="1">
    <citation type="submission" date="2019-05" db="EMBL/GenBank/DDBJ databases">
        <title>Complete genome sequencing of Absiella argi strain JCM 30884.</title>
        <authorList>
            <person name="Sakamoto M."/>
            <person name="Murakami T."/>
            <person name="Mori H."/>
        </authorList>
    </citation>
    <scope>NUCLEOTIDE SEQUENCE [LARGE SCALE GENOMIC DNA]</scope>
    <source>
        <strain evidence="5">JCM 30884</strain>
    </source>
</reference>
<gene>
    <name evidence="4" type="primary">int1</name>
    <name evidence="4" type="ORF">Aargi30884_01950</name>
</gene>
<dbReference type="Gene3D" id="3.90.1750.20">
    <property type="entry name" value="Putative Large Serine Recombinase, Chain B, Domain 2"/>
    <property type="match status" value="1"/>
</dbReference>
<dbReference type="InterPro" id="IPR011109">
    <property type="entry name" value="DNA_bind_recombinase_dom"/>
</dbReference>
<dbReference type="InterPro" id="IPR036162">
    <property type="entry name" value="Resolvase-like_N_sf"/>
</dbReference>
<dbReference type="PROSITE" id="PS51736">
    <property type="entry name" value="RECOMBINASES_3"/>
    <property type="match status" value="1"/>
</dbReference>
<dbReference type="GO" id="GO:0000150">
    <property type="term" value="F:DNA strand exchange activity"/>
    <property type="evidence" value="ECO:0007669"/>
    <property type="project" value="InterPro"/>
</dbReference>
<dbReference type="PANTHER" id="PTHR30461">
    <property type="entry name" value="DNA-INVERTASE FROM LAMBDOID PROPHAGE"/>
    <property type="match status" value="1"/>
</dbReference>
<keyword evidence="5" id="KW-1185">Reference proteome</keyword>
<keyword evidence="1" id="KW-0175">Coiled coil</keyword>
<evidence type="ECO:0000259" key="2">
    <source>
        <dbReference type="PROSITE" id="PS51736"/>
    </source>
</evidence>
<dbReference type="PROSITE" id="PS51737">
    <property type="entry name" value="RECOMBINASE_DNA_BIND"/>
    <property type="match status" value="1"/>
</dbReference>